<sequence length="262" mass="26638">MLTAALAVAVLAFVPAATTATGCSDSALATGGCGVTNDGTTLTITGTEHKPGTSTDDSTSDRNDTDSPSDPTPRAASDLCSPLGSRAGNCATAPVLPTVGVVPSITIGDLEQFAPQAITAVAEPGNIGIAGMSTNFVAIATSQTSAGTILGSPVTVRFTPVAYHYRYGDGSIATLDAAGQTWAALGQAQFTPTPTSHTYRNRGMYLADVDVRYTAEIDLGSGWFPVDGQLTTDGPAQEIRILEARTALVAHTCLERPASAGC</sequence>
<protein>
    <recommendedName>
        <fullName evidence="5">PKD domain-containing protein</fullName>
    </recommendedName>
</protein>
<feature type="chain" id="PRO_5038682942" description="PKD domain-containing protein" evidence="2">
    <location>
        <begin position="21"/>
        <end position="262"/>
    </location>
</feature>
<dbReference type="PATRIC" id="fig|104336.4.peg.1195"/>
<evidence type="ECO:0000256" key="2">
    <source>
        <dbReference type="SAM" id="SignalP"/>
    </source>
</evidence>
<feature type="region of interest" description="Disordered" evidence="1">
    <location>
        <begin position="42"/>
        <end position="78"/>
    </location>
</feature>
<evidence type="ECO:0000313" key="3">
    <source>
        <dbReference type="EMBL" id="KJL23227.1"/>
    </source>
</evidence>
<keyword evidence="2" id="KW-0732">Signal</keyword>
<feature type="signal peptide" evidence="2">
    <location>
        <begin position="1"/>
        <end position="20"/>
    </location>
</feature>
<comment type="caution">
    <text evidence="3">The sequence shown here is derived from an EMBL/GenBank/DDBJ whole genome shotgun (WGS) entry which is preliminary data.</text>
</comment>
<name>A0A0F0KQP8_9MICO</name>
<dbReference type="Proteomes" id="UP000033572">
    <property type="component" value="Unassembled WGS sequence"/>
</dbReference>
<evidence type="ECO:0000256" key="1">
    <source>
        <dbReference type="SAM" id="MobiDB-lite"/>
    </source>
</evidence>
<gene>
    <name evidence="3" type="ORF">RN50_01166</name>
</gene>
<keyword evidence="4" id="KW-1185">Reference proteome</keyword>
<dbReference type="EMBL" id="JYIU01000036">
    <property type="protein sequence ID" value="KJL23227.1"/>
    <property type="molecule type" value="Genomic_DNA"/>
</dbReference>
<accession>A0A0F0KQP8</accession>
<evidence type="ECO:0000313" key="4">
    <source>
        <dbReference type="Proteomes" id="UP000033572"/>
    </source>
</evidence>
<dbReference type="AlphaFoldDB" id="A0A0F0KQP8"/>
<proteinExistence type="predicted"/>
<organism evidence="3 4">
    <name type="scientific">Microbacterium foliorum</name>
    <dbReference type="NCBI Taxonomy" id="104336"/>
    <lineage>
        <taxon>Bacteria</taxon>
        <taxon>Bacillati</taxon>
        <taxon>Actinomycetota</taxon>
        <taxon>Actinomycetes</taxon>
        <taxon>Micrococcales</taxon>
        <taxon>Microbacteriaceae</taxon>
        <taxon>Microbacterium</taxon>
    </lineage>
</organism>
<reference evidence="3 4" key="1">
    <citation type="submission" date="2015-02" db="EMBL/GenBank/DDBJ databases">
        <title>Draft genome sequences of ten Microbacterium spp. with emphasis on heavy metal contaminated environments.</title>
        <authorList>
            <person name="Corretto E."/>
        </authorList>
    </citation>
    <scope>NUCLEOTIDE SEQUENCE [LARGE SCALE GENOMIC DNA]</scope>
    <source>
        <strain evidence="3 4">DSM 12966</strain>
    </source>
</reference>
<evidence type="ECO:0008006" key="5">
    <source>
        <dbReference type="Google" id="ProtNLM"/>
    </source>
</evidence>